<dbReference type="InterPro" id="IPR050708">
    <property type="entry name" value="T6SS_VgrG/RHS"/>
</dbReference>
<feature type="domain" description="DUF6531" evidence="4">
    <location>
        <begin position="254"/>
        <end position="319"/>
    </location>
</feature>
<proteinExistence type="predicted"/>
<evidence type="ECO:0000259" key="4">
    <source>
        <dbReference type="Pfam" id="PF20148"/>
    </source>
</evidence>
<dbReference type="NCBIfam" id="TIGR01643">
    <property type="entry name" value="YD_repeat_2x"/>
    <property type="match status" value="8"/>
</dbReference>
<feature type="domain" description="Teneurin-like YD-shell" evidence="5">
    <location>
        <begin position="614"/>
        <end position="762"/>
    </location>
</feature>
<keyword evidence="7" id="KW-1185">Reference proteome</keyword>
<feature type="domain" description="RHS protein conserved region" evidence="3">
    <location>
        <begin position="1350"/>
        <end position="1378"/>
    </location>
</feature>
<dbReference type="RefSeq" id="WP_187084579.1">
    <property type="nucleotide sequence ID" value="NZ_JACORU010000014.1"/>
</dbReference>
<evidence type="ECO:0000259" key="3">
    <source>
        <dbReference type="Pfam" id="PF03527"/>
    </source>
</evidence>
<dbReference type="Pfam" id="PF05593">
    <property type="entry name" value="RHS_repeat"/>
    <property type="match status" value="3"/>
</dbReference>
<gene>
    <name evidence="6" type="ORF">H8R02_26770</name>
</gene>
<dbReference type="Pfam" id="PF25023">
    <property type="entry name" value="TEN_YD-shell"/>
    <property type="match status" value="1"/>
</dbReference>
<reference evidence="6" key="1">
    <citation type="submission" date="2020-08" db="EMBL/GenBank/DDBJ databases">
        <title>Ramlibacter sp. GTP1 16S ribosomal RNA gene genome sequencing and assembly.</title>
        <authorList>
            <person name="Kang M."/>
        </authorList>
    </citation>
    <scope>NUCLEOTIDE SEQUENCE</scope>
    <source>
        <strain evidence="6">GTP1</strain>
    </source>
</reference>
<evidence type="ECO:0000313" key="7">
    <source>
        <dbReference type="Proteomes" id="UP000596827"/>
    </source>
</evidence>
<evidence type="ECO:0000313" key="6">
    <source>
        <dbReference type="EMBL" id="MBC5768096.1"/>
    </source>
</evidence>
<dbReference type="InterPro" id="IPR045351">
    <property type="entry name" value="DUF6531"/>
</dbReference>
<dbReference type="Proteomes" id="UP000596827">
    <property type="component" value="Unassembled WGS sequence"/>
</dbReference>
<dbReference type="InterPro" id="IPR022385">
    <property type="entry name" value="Rhs_assc_core"/>
</dbReference>
<evidence type="ECO:0000256" key="2">
    <source>
        <dbReference type="SAM" id="MobiDB-lite"/>
    </source>
</evidence>
<accession>A0A923S531</accession>
<name>A0A923S531_9BURK</name>
<organism evidence="6 7">
    <name type="scientific">Ramlibacter albus</name>
    <dbReference type="NCBI Taxonomy" id="2079448"/>
    <lineage>
        <taxon>Bacteria</taxon>
        <taxon>Pseudomonadati</taxon>
        <taxon>Pseudomonadota</taxon>
        <taxon>Betaproteobacteria</taxon>
        <taxon>Burkholderiales</taxon>
        <taxon>Comamonadaceae</taxon>
        <taxon>Ramlibacter</taxon>
    </lineage>
</organism>
<keyword evidence="1" id="KW-0677">Repeat</keyword>
<dbReference type="Pfam" id="PF20148">
    <property type="entry name" value="DUF6531"/>
    <property type="match status" value="1"/>
</dbReference>
<feature type="region of interest" description="Disordered" evidence="2">
    <location>
        <begin position="1601"/>
        <end position="1624"/>
    </location>
</feature>
<dbReference type="InterPro" id="IPR056823">
    <property type="entry name" value="TEN-like_YD-shell"/>
</dbReference>
<dbReference type="InterPro" id="IPR031325">
    <property type="entry name" value="RHS_repeat"/>
</dbReference>
<feature type="compositionally biased region" description="Polar residues" evidence="2">
    <location>
        <begin position="1604"/>
        <end position="1616"/>
    </location>
</feature>
<comment type="caution">
    <text evidence="6">The sequence shown here is derived from an EMBL/GenBank/DDBJ whole genome shotgun (WGS) entry which is preliminary data.</text>
</comment>
<protein>
    <submittedName>
        <fullName evidence="6">RHS repeat protein</fullName>
    </submittedName>
</protein>
<dbReference type="Pfam" id="PF03527">
    <property type="entry name" value="RHS"/>
    <property type="match status" value="1"/>
</dbReference>
<evidence type="ECO:0000256" key="1">
    <source>
        <dbReference type="ARBA" id="ARBA00022737"/>
    </source>
</evidence>
<dbReference type="Gene3D" id="2.180.10.10">
    <property type="entry name" value="RHS repeat-associated core"/>
    <property type="match status" value="3"/>
</dbReference>
<dbReference type="PANTHER" id="PTHR32305:SF15">
    <property type="entry name" value="PROTEIN RHSA-RELATED"/>
    <property type="match status" value="1"/>
</dbReference>
<dbReference type="InterPro" id="IPR001826">
    <property type="entry name" value="RHS"/>
</dbReference>
<dbReference type="PANTHER" id="PTHR32305">
    <property type="match status" value="1"/>
</dbReference>
<evidence type="ECO:0000259" key="5">
    <source>
        <dbReference type="Pfam" id="PF25023"/>
    </source>
</evidence>
<sequence>MALRQECARTRALVVLIELLVFALLWVAAPAVYAEGYVPAKFTECPGRGYQLGQFIETAACTEVQTCTKAGGNGTIFAGGLNGSGNHYCVNSAGTGLLQMPWVSYGWPGPPQCPANSTMEVDPLSRSKATCRCAEGFDAVGDQCEPRTPILIELIGRSRTKALPAGPALPIVARVTRDGQPYLRAGNEIDIRLNGKQVAADWGPELRFTYVPGNVRAEDTLTAVCTFCSNTAVKVVVVEPCEVCESVGNPIRGNGEKVQAETDFTDGSPHGLDFVRHYGSQRSYQDGLGTRWSHNWAATLVVAGDEARVVLGTGETVLFTRSGSGQPWASDDRRDQLAPTANGAVLIRQHDESRWEFDANGRLQSISARNGWRYVMTRDAAGQLTRVTNAFQRSLGFEYANGRLMRVTLPDGQVVSFTHAGELTSATGPGSGTRQYHYENPALPTALTGISDERGVRVATFTFDSTGRAVGTEHAGGADKFSVAYQQPARAATITRGAVDPSLFLSVADIKDPADGTQRRTWTGGDGQVRMVGSSSPAGGLGYSSRSAEALPLVETDFMGVQTTYTWDAARQLKTSITEAANTPQARTTQIQWHPTFRLPVLVTQPGRTTAYQYDALGNKLAETITDTATGEVRTWRWEYGPNNLPTSMRDPRGGVWRYAYDSAGNKTSVTDPLGATTRFVFDAAGRVLSQVEPNGLGTTNTFDSRGHLLTQTRAGDTSRYTYTASGQLASAELPTGLSVSYSYDAAGRLVGAADNRGATITYTLSPGGHRIREEVKDSAGNIALVTGRAIDTLNRVAAIQGASGASTQLSYDSNGELVAETDPLNQTTRHTLDPLRRPVATTFADNASVAQAWTPLDQLAEVSDAKQVKTAYSVNAFGETVRESSPDIGTLTFKRDANGGVIETTDAKGQVTRITRDALGRPVSIRYHAGSVTTFTYDSAGYVLKIEDSSGSTTFTRDLEGRVLTKTVVINDNPSNPTRFTITYGYTRGELTSITYASGLKVFYRRSLGQITGIDVLEPGKNKATVAFVSNLVHTPLGQPKSWTWSNRDSASRTFDADGRMVSNEFARYSYDAAGRMVGITQDLWATRTVVSGTTTTTELYKAPIAWKAGYDNRNRLTSFERDGAKSAYTYDANSNRLTSVETQGSDVDLEGTFDQPNLAQAANQSLKIDASSNRLLGFTQTLTRTQSGQPVSTTSSTVNYAVDENGAMVSDGLRTFEYDDSNRLAKVKVVKDGEAASVRYLHNALGARVFKSEPEVEQTLPNESELGNSFTNWLRKNFGWLFAQGKNKASLGQAFVYGDGEIPAWALLGEYENGTANSKGPAEYVWLPIAGGSAIPVGMHRDGKLHVLHTDHLGTPRFVTDGAKQVVWQWPYSAFGTSPRTGVLSTTTSNGSTRLKVTKPVVEVNVGQSGQYADPESKLDQNYARSYCAACGRYAQPDPLGLEPGSNRYTYGDLDPLRVVDPYGESGTLAFCFGGPAACAMGVAATAVGVYMASSAKDKARARPAPASKDCCTTWKRLYSHNPKHKAKGRWEGRTWIAPGPDPVLAAQALQTAVPVNGDPTVLVGYIGDIVIQFHMHYQDDANCERVYHGFIISDQPVPPQQRVSNTAKSNNFPGTDKWPWR</sequence>
<dbReference type="NCBIfam" id="TIGR03696">
    <property type="entry name" value="Rhs_assc_core"/>
    <property type="match status" value="1"/>
</dbReference>
<dbReference type="EMBL" id="JACORU010000014">
    <property type="protein sequence ID" value="MBC5768096.1"/>
    <property type="molecule type" value="Genomic_DNA"/>
</dbReference>
<dbReference type="InterPro" id="IPR006530">
    <property type="entry name" value="YD"/>
</dbReference>